<dbReference type="PANTHER" id="PTHR39441">
    <property type="entry name" value="DUF2252 DOMAIN-CONTAINING PROTEIN"/>
    <property type="match status" value="1"/>
</dbReference>
<evidence type="ECO:0008006" key="2">
    <source>
        <dbReference type="Google" id="ProtNLM"/>
    </source>
</evidence>
<gene>
    <name evidence="1" type="ORF">ASTO00021_LOCUS10200</name>
</gene>
<proteinExistence type="predicted"/>
<dbReference type="InterPro" id="IPR018721">
    <property type="entry name" value="DUF2252"/>
</dbReference>
<reference evidence="1" key="1">
    <citation type="submission" date="2021-01" db="EMBL/GenBank/DDBJ databases">
        <authorList>
            <person name="Corre E."/>
            <person name="Pelletier E."/>
            <person name="Niang G."/>
            <person name="Scheremetjew M."/>
            <person name="Finn R."/>
            <person name="Kale V."/>
            <person name="Holt S."/>
            <person name="Cochrane G."/>
            <person name="Meng A."/>
            <person name="Brown T."/>
            <person name="Cohen L."/>
        </authorList>
    </citation>
    <scope>NUCLEOTIDE SEQUENCE</scope>
    <source>
        <strain evidence="1">GSBS06</strain>
    </source>
</reference>
<organism evidence="1">
    <name type="scientific">Aplanochytrium stocchinoi</name>
    <dbReference type="NCBI Taxonomy" id="215587"/>
    <lineage>
        <taxon>Eukaryota</taxon>
        <taxon>Sar</taxon>
        <taxon>Stramenopiles</taxon>
        <taxon>Bigyra</taxon>
        <taxon>Labyrinthulomycetes</taxon>
        <taxon>Thraustochytrida</taxon>
        <taxon>Thraustochytriidae</taxon>
        <taxon>Aplanochytrium</taxon>
    </lineage>
</organism>
<dbReference type="PANTHER" id="PTHR39441:SF1">
    <property type="entry name" value="DUF2252 DOMAIN-CONTAINING PROTEIN"/>
    <property type="match status" value="1"/>
</dbReference>
<name>A0A7S3PI57_9STRA</name>
<dbReference type="AlphaFoldDB" id="A0A7S3PI57"/>
<protein>
    <recommendedName>
        <fullName evidence="2">DUF2252 domain-containing protein</fullName>
    </recommendedName>
</protein>
<dbReference type="Pfam" id="PF10009">
    <property type="entry name" value="DUF2252"/>
    <property type="match status" value="1"/>
</dbReference>
<dbReference type="EMBL" id="HBIN01013508">
    <property type="protein sequence ID" value="CAE0440047.1"/>
    <property type="molecule type" value="Transcribed_RNA"/>
</dbReference>
<accession>A0A7S3PI57</accession>
<sequence length="413" mass="47365">MMCADPEYRGKVMNVPRVISNGDCHPENFGVMVQANGNLNWGVNDFDQAFNAPFTWDLKRGATGFMLACLVRNQDLDACSKTTANFVKMYLEVFEPERQCKVSNEERFIEDSEAEDVEQNRVIKELFKEARSIESEKETLEWLKKKGVDPDKNRFFQTDEVFPLPDSKIEEFQESVDAYLFHGVPALVKYPYLPDKDGNTFWTVQAVAAKEKSGTGSIGLNRYLLLIKGRNEKYGRIILEMKAEAKSVLENYFRYHVSEDQEAKRAVDAETAAWPYTNLFYGWTRYKNKPYIIREKSKHAVTADLEEMSDADFYSYAGSCGQALSFYHIRARCANAACKTSDMAYVDVETCEDVQKYLQQYSSRDGKSFKEMIVQFAIEESKRQLEAWSLLKSWVNRQQASGGNILQFLTGGL</sequence>
<evidence type="ECO:0000313" key="1">
    <source>
        <dbReference type="EMBL" id="CAE0440047.1"/>
    </source>
</evidence>